<proteinExistence type="predicted"/>
<reference evidence="2" key="1">
    <citation type="journal article" date="2022" name="Int. J. Mol. Sci.">
        <title>Draft Genome of Tanacetum Coccineum: Genomic Comparison of Closely Related Tanacetum-Family Plants.</title>
        <authorList>
            <person name="Yamashiro T."/>
            <person name="Shiraishi A."/>
            <person name="Nakayama K."/>
            <person name="Satake H."/>
        </authorList>
    </citation>
    <scope>NUCLEOTIDE SEQUENCE</scope>
</reference>
<reference evidence="2" key="2">
    <citation type="submission" date="2022-01" db="EMBL/GenBank/DDBJ databases">
        <authorList>
            <person name="Yamashiro T."/>
            <person name="Shiraishi A."/>
            <person name="Satake H."/>
            <person name="Nakayama K."/>
        </authorList>
    </citation>
    <scope>NUCLEOTIDE SEQUENCE</scope>
</reference>
<gene>
    <name evidence="2" type="ORF">Tco_1078504</name>
</gene>
<comment type="caution">
    <text evidence="2">The sequence shown here is derived from an EMBL/GenBank/DDBJ whole genome shotgun (WGS) entry which is preliminary data.</text>
</comment>
<name>A0ABQ5HQ28_9ASTR</name>
<evidence type="ECO:0000313" key="2">
    <source>
        <dbReference type="EMBL" id="GJT89659.1"/>
    </source>
</evidence>
<accession>A0ABQ5HQ28</accession>
<sequence length="174" mass="19658">MNEDYYHEQNSCYDHNSFGFDQVQPPQYTVNHPIFNSQNELLNSQNKLMEQMTTLRDLVGQVIQKKEEEKSVSDDDNSSSDDVSPYGRISSVSDCITPPVLRSSVRRSGGDFPPAGRSNFNHEEFADELTHIMSLPNLECFKFKIEPNPGDLDSIDLGIRKNASTTNVNVPLKD</sequence>
<evidence type="ECO:0000313" key="3">
    <source>
        <dbReference type="Proteomes" id="UP001151760"/>
    </source>
</evidence>
<organism evidence="2 3">
    <name type="scientific">Tanacetum coccineum</name>
    <dbReference type="NCBI Taxonomy" id="301880"/>
    <lineage>
        <taxon>Eukaryota</taxon>
        <taxon>Viridiplantae</taxon>
        <taxon>Streptophyta</taxon>
        <taxon>Embryophyta</taxon>
        <taxon>Tracheophyta</taxon>
        <taxon>Spermatophyta</taxon>
        <taxon>Magnoliopsida</taxon>
        <taxon>eudicotyledons</taxon>
        <taxon>Gunneridae</taxon>
        <taxon>Pentapetalae</taxon>
        <taxon>asterids</taxon>
        <taxon>campanulids</taxon>
        <taxon>Asterales</taxon>
        <taxon>Asteraceae</taxon>
        <taxon>Asteroideae</taxon>
        <taxon>Anthemideae</taxon>
        <taxon>Anthemidinae</taxon>
        <taxon>Tanacetum</taxon>
    </lineage>
</organism>
<dbReference type="EMBL" id="BQNB010019846">
    <property type="protein sequence ID" value="GJT89659.1"/>
    <property type="molecule type" value="Genomic_DNA"/>
</dbReference>
<dbReference type="Proteomes" id="UP001151760">
    <property type="component" value="Unassembled WGS sequence"/>
</dbReference>
<protein>
    <submittedName>
        <fullName evidence="2">Uncharacterized protein</fullName>
    </submittedName>
</protein>
<keyword evidence="3" id="KW-1185">Reference proteome</keyword>
<feature type="region of interest" description="Disordered" evidence="1">
    <location>
        <begin position="66"/>
        <end position="95"/>
    </location>
</feature>
<evidence type="ECO:0000256" key="1">
    <source>
        <dbReference type="SAM" id="MobiDB-lite"/>
    </source>
</evidence>